<gene>
    <name evidence="2" type="ORF">E3P99_04106</name>
</gene>
<sequence length="198" mass="22544">MAHSTADTKTIVFGSVIATGIFAVIVFVVVICWQIRRKAADYKDEEHSVQYENTDKDKVLSTGHKPTHINFESTLSTPSTRSSASSFFNKSNSWLDHGFERLLKNKEATKGVRFSETLEFSVNHDPSPPPRWSFERGDSRSSLAYLSQLPHKPKPAANKTNHLTLMVDKDMVKDVLPSYYEDEDSVYNVYHERCKSLR</sequence>
<accession>A0A4T0FCR6</accession>
<dbReference type="OrthoDB" id="3361326at2759"/>
<keyword evidence="1" id="KW-0812">Transmembrane</keyword>
<dbReference type="AlphaFoldDB" id="A0A4T0FCR6"/>
<dbReference type="EMBL" id="SPNW01000133">
    <property type="protein sequence ID" value="TIA84945.1"/>
    <property type="molecule type" value="Genomic_DNA"/>
</dbReference>
<keyword evidence="1" id="KW-0472">Membrane</keyword>
<name>A0A4T0FCR6_9BASI</name>
<keyword evidence="3" id="KW-1185">Reference proteome</keyword>
<evidence type="ECO:0000256" key="1">
    <source>
        <dbReference type="SAM" id="Phobius"/>
    </source>
</evidence>
<evidence type="ECO:0000313" key="2">
    <source>
        <dbReference type="EMBL" id="TIA84945.1"/>
    </source>
</evidence>
<comment type="caution">
    <text evidence="2">The sequence shown here is derived from an EMBL/GenBank/DDBJ whole genome shotgun (WGS) entry which is preliminary data.</text>
</comment>
<proteinExistence type="predicted"/>
<protein>
    <submittedName>
        <fullName evidence="2">Uncharacterized protein</fullName>
    </submittedName>
</protein>
<organism evidence="2 3">
    <name type="scientific">Wallemia hederae</name>
    <dbReference type="NCBI Taxonomy" id="1540922"/>
    <lineage>
        <taxon>Eukaryota</taxon>
        <taxon>Fungi</taxon>
        <taxon>Dikarya</taxon>
        <taxon>Basidiomycota</taxon>
        <taxon>Wallemiomycotina</taxon>
        <taxon>Wallemiomycetes</taxon>
        <taxon>Wallemiales</taxon>
        <taxon>Wallemiaceae</taxon>
        <taxon>Wallemia</taxon>
    </lineage>
</organism>
<evidence type="ECO:0000313" key="3">
    <source>
        <dbReference type="Proteomes" id="UP000310189"/>
    </source>
</evidence>
<reference evidence="2" key="1">
    <citation type="submission" date="2019-03" db="EMBL/GenBank/DDBJ databases">
        <title>Sequencing 23 genomes of Wallemia ichthyophaga.</title>
        <authorList>
            <person name="Gostincar C."/>
        </authorList>
    </citation>
    <scope>NUCLEOTIDE SEQUENCE [LARGE SCALE GENOMIC DNA]</scope>
    <source>
        <strain evidence="2">EXF-5753</strain>
    </source>
</reference>
<feature type="transmembrane region" description="Helical" evidence="1">
    <location>
        <begin position="12"/>
        <end position="33"/>
    </location>
</feature>
<keyword evidence="1" id="KW-1133">Transmembrane helix</keyword>
<dbReference type="Proteomes" id="UP000310189">
    <property type="component" value="Unassembled WGS sequence"/>
</dbReference>